<proteinExistence type="predicted"/>
<sequence length="121" mass="12960">MKSDKVTGCTGHVTSLQHSLPHLQLSTAARSSRPRQDTPSIFPNITSLLPLQTHTPKGALLLQGCPIAGCCCLLAFGDGQHHRLAELEAHNDNGSVVPLRHHRPALRPPSSVSLTSTAHVR</sequence>
<evidence type="ECO:0000313" key="3">
    <source>
        <dbReference type="Proteomes" id="UP000245119"/>
    </source>
</evidence>
<accession>A0A2T7P0T1</accession>
<comment type="caution">
    <text evidence="2">The sequence shown here is derived from an EMBL/GenBank/DDBJ whole genome shotgun (WGS) entry which is preliminary data.</text>
</comment>
<feature type="compositionally biased region" description="Polar residues" evidence="1">
    <location>
        <begin position="110"/>
        <end position="121"/>
    </location>
</feature>
<reference evidence="2 3" key="1">
    <citation type="submission" date="2018-04" db="EMBL/GenBank/DDBJ databases">
        <title>The genome of golden apple snail Pomacea canaliculata provides insight into stress tolerance and invasive adaptation.</title>
        <authorList>
            <person name="Liu C."/>
            <person name="Liu B."/>
            <person name="Ren Y."/>
            <person name="Zhang Y."/>
            <person name="Wang H."/>
            <person name="Li S."/>
            <person name="Jiang F."/>
            <person name="Yin L."/>
            <person name="Zhang G."/>
            <person name="Qian W."/>
            <person name="Fan W."/>
        </authorList>
    </citation>
    <scope>NUCLEOTIDE SEQUENCE [LARGE SCALE GENOMIC DNA]</scope>
    <source>
        <strain evidence="2">SZHN2017</strain>
        <tissue evidence="2">Muscle</tissue>
    </source>
</reference>
<name>A0A2T7P0T1_POMCA</name>
<dbReference type="EMBL" id="PZQS01000007">
    <property type="protein sequence ID" value="PVD26999.1"/>
    <property type="molecule type" value="Genomic_DNA"/>
</dbReference>
<organism evidence="2 3">
    <name type="scientific">Pomacea canaliculata</name>
    <name type="common">Golden apple snail</name>
    <dbReference type="NCBI Taxonomy" id="400727"/>
    <lineage>
        <taxon>Eukaryota</taxon>
        <taxon>Metazoa</taxon>
        <taxon>Spiralia</taxon>
        <taxon>Lophotrochozoa</taxon>
        <taxon>Mollusca</taxon>
        <taxon>Gastropoda</taxon>
        <taxon>Caenogastropoda</taxon>
        <taxon>Architaenioglossa</taxon>
        <taxon>Ampullarioidea</taxon>
        <taxon>Ampullariidae</taxon>
        <taxon>Pomacea</taxon>
    </lineage>
</organism>
<gene>
    <name evidence="2" type="ORF">C0Q70_12148</name>
</gene>
<protein>
    <submittedName>
        <fullName evidence="2">Uncharacterized protein</fullName>
    </submittedName>
</protein>
<keyword evidence="3" id="KW-1185">Reference proteome</keyword>
<evidence type="ECO:0000313" key="2">
    <source>
        <dbReference type="EMBL" id="PVD26999.1"/>
    </source>
</evidence>
<feature type="region of interest" description="Disordered" evidence="1">
    <location>
        <begin position="102"/>
        <end position="121"/>
    </location>
</feature>
<evidence type="ECO:0000256" key="1">
    <source>
        <dbReference type="SAM" id="MobiDB-lite"/>
    </source>
</evidence>
<dbReference type="AlphaFoldDB" id="A0A2T7P0T1"/>
<dbReference type="Proteomes" id="UP000245119">
    <property type="component" value="Linkage Group LG7"/>
</dbReference>